<gene>
    <name evidence="1" type="ORF">Harvfovirus70_8</name>
</gene>
<protein>
    <submittedName>
        <fullName evidence="1">Pentapeptide repeat-containing protein</fullName>
    </submittedName>
</protein>
<accession>A0A3G5A413</accession>
<dbReference type="InterPro" id="IPR043919">
    <property type="entry name" value="DUF5758"/>
</dbReference>
<organism evidence="1">
    <name type="scientific">Harvfovirus sp</name>
    <dbReference type="NCBI Taxonomy" id="2487768"/>
    <lineage>
        <taxon>Viruses</taxon>
        <taxon>Varidnaviria</taxon>
        <taxon>Bamfordvirae</taxon>
        <taxon>Nucleocytoviricota</taxon>
        <taxon>Megaviricetes</taxon>
        <taxon>Imitervirales</taxon>
        <taxon>Mimiviridae</taxon>
        <taxon>Klosneuvirinae</taxon>
    </lineage>
</organism>
<name>A0A3G5A413_9VIRU</name>
<dbReference type="SUPFAM" id="SSF82185">
    <property type="entry name" value="Histone H3 K4-specific methyltransferase SET7/9 N-terminal domain"/>
    <property type="match status" value="1"/>
</dbReference>
<dbReference type="EMBL" id="MK072312">
    <property type="protein sequence ID" value="AYV81862.1"/>
    <property type="molecule type" value="Genomic_DNA"/>
</dbReference>
<evidence type="ECO:0000313" key="1">
    <source>
        <dbReference type="EMBL" id="AYV81862.1"/>
    </source>
</evidence>
<proteinExistence type="predicted"/>
<sequence>MAYASFYLGIGAKYSVNSAGKIKGLYTEYYPITGVKRIECNYVDGVRQGTFTIFHPNGVKQVVCEFINGLIEGKQLMYSLEGALTTESEFVNGFEKVVTKFYSDGVKSSRCENLDMFYKNIIEYTWSRYGYLLTCDKYKGDEFYVKERYFPDGAVSHVERFSKGLVKELVFEKYFASGIRESSSEYVNNEMVHDLLWDSNGVVLYEYKYDNVRGPQIIKYNDEKGRNCLIQQHGEVIVWKACKAGKGKFVFVQLLVPSEAKRVTPIPTSQQYKSRVEYAKVVKIIDELGVEYSEAESFVFTGDKQLTYKLGKIVLPTYYDGSIYNDCGPGINVHLEQEHCLYWKYLL</sequence>
<reference evidence="1" key="1">
    <citation type="submission" date="2018-10" db="EMBL/GenBank/DDBJ databases">
        <title>Hidden diversity of soil giant viruses.</title>
        <authorList>
            <person name="Schulz F."/>
            <person name="Alteio L."/>
            <person name="Goudeau D."/>
            <person name="Ryan E.M."/>
            <person name="Malmstrom R.R."/>
            <person name="Blanchard J."/>
            <person name="Woyke T."/>
        </authorList>
    </citation>
    <scope>NUCLEOTIDE SEQUENCE</scope>
    <source>
        <strain evidence="1">HAV1</strain>
    </source>
</reference>
<dbReference type="Gene3D" id="2.20.110.10">
    <property type="entry name" value="Histone H3 K4-specific methyltransferase SET7/9 N-terminal domain"/>
    <property type="match status" value="1"/>
</dbReference>
<dbReference type="Pfam" id="PF19062">
    <property type="entry name" value="DUF5758"/>
    <property type="match status" value="1"/>
</dbReference>